<protein>
    <submittedName>
        <fullName evidence="8">ResB-like family cytochrome C biogenesis protein</fullName>
    </submittedName>
</protein>
<keyword evidence="9" id="KW-1185">Reference proteome</keyword>
<dbReference type="InterPro" id="IPR007816">
    <property type="entry name" value="ResB-like_domain"/>
</dbReference>
<reference evidence="8" key="1">
    <citation type="journal article" date="2023" name="Antonie Van Leeuwenhoek">
        <title>Mesoterricola silvestris gen. nov., sp. nov., Mesoterricola sediminis sp. nov., Geothrix oryzae sp. nov., Geothrix edaphica sp. nov., Geothrix rubra sp. nov., and Geothrix limicola sp. nov., six novel members of Acidobacteriota isolated from soils.</title>
        <authorList>
            <person name="Itoh H."/>
            <person name="Sugisawa Y."/>
            <person name="Mise K."/>
            <person name="Xu Z."/>
            <person name="Kuniyasu M."/>
            <person name="Ushijima N."/>
            <person name="Kawano K."/>
            <person name="Kobayashi E."/>
            <person name="Shiratori Y."/>
            <person name="Masuda Y."/>
            <person name="Senoo K."/>
        </authorList>
    </citation>
    <scope>NUCLEOTIDE SEQUENCE</scope>
    <source>
        <strain evidence="8">Red802</strain>
    </source>
</reference>
<accession>A0ABQ5PZD7</accession>
<proteinExistence type="predicted"/>
<keyword evidence="2 6" id="KW-0812">Transmembrane</keyword>
<evidence type="ECO:0000313" key="8">
    <source>
        <dbReference type="EMBL" id="GLH67822.1"/>
    </source>
</evidence>
<gene>
    <name evidence="8" type="ORF">GETHED_21860</name>
</gene>
<evidence type="ECO:0000256" key="6">
    <source>
        <dbReference type="SAM" id="Phobius"/>
    </source>
</evidence>
<organism evidence="8 9">
    <name type="scientific">Geothrix edaphica</name>
    <dbReference type="NCBI Taxonomy" id="2927976"/>
    <lineage>
        <taxon>Bacteria</taxon>
        <taxon>Pseudomonadati</taxon>
        <taxon>Acidobacteriota</taxon>
        <taxon>Holophagae</taxon>
        <taxon>Holophagales</taxon>
        <taxon>Holophagaceae</taxon>
        <taxon>Geothrix</taxon>
    </lineage>
</organism>
<feature type="domain" description="ResB-like" evidence="7">
    <location>
        <begin position="34"/>
        <end position="193"/>
    </location>
</feature>
<dbReference type="Pfam" id="PF05140">
    <property type="entry name" value="ResB"/>
    <property type="match status" value="1"/>
</dbReference>
<feature type="transmembrane region" description="Helical" evidence="6">
    <location>
        <begin position="29"/>
        <end position="49"/>
    </location>
</feature>
<dbReference type="InterPro" id="IPR023494">
    <property type="entry name" value="Cyt_c_bgen_Ccs1/CcsB/ResB"/>
</dbReference>
<sequence>MVNRGATTPRPAAGWALFGPLKRFLRRPAVIVAEILVITAACILGASLAQAGRSSAAEVARLQQHGTLARTLVQGLALDHVFTSLWFLVALVSATASLSIVVVEQIRRLRAAWGQVPTEAQFRNAPFRREFTRPTSTDAVAATHIRTQGRLALAGSPLFHTGLLCVILAGALQALFGVQAVVDVYEGETLPATVEAWGAQWPGPLGRPFRLDEPLRLLSVASTRYEAGDLMTLRLKLAEAGPGGDQIREMGINEELPVSRGRLYVDAQHGPAALVEWTAPSSAPIGSAVLLEKKETAAFGAYTQGPGTLRARIRVPMPADGRRPDRAEIRILDGASRLAEGVLKPGETLTLPGGGLLKLHGLPYWARLHGNHDAAIGLAYLGFTLALLGAALTYGVVRVDELVAVTPEDDRERVVVALRPHRFAPLFQERFERLVRDHGGEV</sequence>
<keyword evidence="4 6" id="KW-1133">Transmembrane helix</keyword>
<feature type="transmembrane region" description="Helical" evidence="6">
    <location>
        <begin position="374"/>
        <end position="397"/>
    </location>
</feature>
<evidence type="ECO:0000313" key="9">
    <source>
        <dbReference type="Proteomes" id="UP001165044"/>
    </source>
</evidence>
<comment type="subcellular location">
    <subcellularLocation>
        <location evidence="1">Membrane</location>
        <topology evidence="1">Multi-pass membrane protein</topology>
    </subcellularLocation>
</comment>
<dbReference type="EMBL" id="BSDC01000003">
    <property type="protein sequence ID" value="GLH67822.1"/>
    <property type="molecule type" value="Genomic_DNA"/>
</dbReference>
<keyword evidence="5 6" id="KW-0472">Membrane</keyword>
<evidence type="ECO:0000256" key="1">
    <source>
        <dbReference type="ARBA" id="ARBA00004141"/>
    </source>
</evidence>
<evidence type="ECO:0000256" key="2">
    <source>
        <dbReference type="ARBA" id="ARBA00022692"/>
    </source>
</evidence>
<comment type="caution">
    <text evidence="8">The sequence shown here is derived from an EMBL/GenBank/DDBJ whole genome shotgun (WGS) entry which is preliminary data.</text>
</comment>
<dbReference type="PANTHER" id="PTHR31566">
    <property type="entry name" value="CYTOCHROME C BIOGENESIS PROTEIN CCS1, CHLOROPLASTIC"/>
    <property type="match status" value="1"/>
</dbReference>
<name>A0ABQ5PZD7_9BACT</name>
<keyword evidence="3" id="KW-0201">Cytochrome c-type biogenesis</keyword>
<feature type="transmembrane region" description="Helical" evidence="6">
    <location>
        <begin position="85"/>
        <end position="103"/>
    </location>
</feature>
<dbReference type="RefSeq" id="WP_285609256.1">
    <property type="nucleotide sequence ID" value="NZ_BSDC01000003.1"/>
</dbReference>
<evidence type="ECO:0000259" key="7">
    <source>
        <dbReference type="Pfam" id="PF05140"/>
    </source>
</evidence>
<dbReference type="Proteomes" id="UP001165044">
    <property type="component" value="Unassembled WGS sequence"/>
</dbReference>
<evidence type="ECO:0000256" key="4">
    <source>
        <dbReference type="ARBA" id="ARBA00022989"/>
    </source>
</evidence>
<evidence type="ECO:0000256" key="5">
    <source>
        <dbReference type="ARBA" id="ARBA00023136"/>
    </source>
</evidence>
<evidence type="ECO:0000256" key="3">
    <source>
        <dbReference type="ARBA" id="ARBA00022748"/>
    </source>
</evidence>